<dbReference type="InterPro" id="IPR043143">
    <property type="entry name" value="Mal/L-sulf/L-lact_DH-like_NADP"/>
</dbReference>
<comment type="caution">
    <text evidence="3">The sequence shown here is derived from an EMBL/GenBank/DDBJ whole genome shotgun (WGS) entry which is preliminary data.</text>
</comment>
<evidence type="ECO:0000313" key="3">
    <source>
        <dbReference type="EMBL" id="GGS26639.1"/>
    </source>
</evidence>
<dbReference type="InterPro" id="IPR036111">
    <property type="entry name" value="Mal/L-sulfo/L-lacto_DH-like_sf"/>
</dbReference>
<accession>A0A918GAJ8</accession>
<dbReference type="Pfam" id="PF02615">
    <property type="entry name" value="Ldh_2"/>
    <property type="match status" value="1"/>
</dbReference>
<dbReference type="GO" id="GO:0016491">
    <property type="term" value="F:oxidoreductase activity"/>
    <property type="evidence" value="ECO:0007669"/>
    <property type="project" value="UniProtKB-KW"/>
</dbReference>
<dbReference type="InterPro" id="IPR003767">
    <property type="entry name" value="Malate/L-lactate_DH-like"/>
</dbReference>
<comment type="similarity">
    <text evidence="1">Belongs to the LDH2/MDH2 oxidoreductase family.</text>
</comment>
<reference evidence="3" key="2">
    <citation type="submission" date="2020-09" db="EMBL/GenBank/DDBJ databases">
        <authorList>
            <person name="Sun Q."/>
            <person name="Ohkuma M."/>
        </authorList>
    </citation>
    <scope>NUCLEOTIDE SEQUENCE</scope>
    <source>
        <strain evidence="3">JCM 3276</strain>
    </source>
</reference>
<name>A0A918GAJ8_9PSEU</name>
<dbReference type="InterPro" id="IPR043144">
    <property type="entry name" value="Mal/L-sulf/L-lact_DH-like_ah"/>
</dbReference>
<evidence type="ECO:0000256" key="1">
    <source>
        <dbReference type="ARBA" id="ARBA00006056"/>
    </source>
</evidence>
<sequence length="369" mass="36961">MTDLDIAPVPTGVRVPVGALLDFTAAVFLAHGVPPARAVAAAEALCHGDITGMTSHGLANLTRIYLPLLESGRVDPAGEPKVAADRGAAVLLDGARSLGLWLAGEAMDLACRRAAEYGIGMVSVRGGTHFGCAGHPALRAARHGMVGVVAANCGHQRIARPPHGSAPMLGTNPLAVAAPAGDRPPFLLDMSTTAAPTGRVRAAARAGAPIPPGWLADDAGRPVTDPSRFDAGDAHLSWLGAPGPGQYKGFGLGLMVEVLAALVPGAGLGPVGGPAGGPAADDDIGYLLLAIAPGALREPGAFHRDAGALFGALLDCPPADPARPVTYPGCPEAERAADAEANGVPLAAALVAELAEVADRVGLAMPEVR</sequence>
<evidence type="ECO:0000256" key="2">
    <source>
        <dbReference type="ARBA" id="ARBA00023002"/>
    </source>
</evidence>
<protein>
    <submittedName>
        <fullName evidence="3">Malate dehydrogenase</fullName>
    </submittedName>
</protein>
<keyword evidence="4" id="KW-1185">Reference proteome</keyword>
<dbReference type="Proteomes" id="UP000660680">
    <property type="component" value="Unassembled WGS sequence"/>
</dbReference>
<gene>
    <name evidence="3" type="ORF">GCM10010171_20180</name>
</gene>
<dbReference type="PANTHER" id="PTHR11091">
    <property type="entry name" value="OXIDOREDUCTASE-RELATED"/>
    <property type="match status" value="1"/>
</dbReference>
<dbReference type="AlphaFoldDB" id="A0A918GAJ8"/>
<dbReference type="PANTHER" id="PTHR11091:SF0">
    <property type="entry name" value="MALATE DEHYDROGENASE"/>
    <property type="match status" value="1"/>
</dbReference>
<evidence type="ECO:0000313" key="4">
    <source>
        <dbReference type="Proteomes" id="UP000660680"/>
    </source>
</evidence>
<dbReference type="RefSeq" id="WP_229786717.1">
    <property type="nucleotide sequence ID" value="NZ_BMRB01000001.1"/>
</dbReference>
<keyword evidence="2" id="KW-0560">Oxidoreductase</keyword>
<proteinExistence type="inferred from homology"/>
<organism evidence="3 4">
    <name type="scientific">Actinokineospora fastidiosa</name>
    <dbReference type="NCBI Taxonomy" id="1816"/>
    <lineage>
        <taxon>Bacteria</taxon>
        <taxon>Bacillati</taxon>
        <taxon>Actinomycetota</taxon>
        <taxon>Actinomycetes</taxon>
        <taxon>Pseudonocardiales</taxon>
        <taxon>Pseudonocardiaceae</taxon>
        <taxon>Actinokineospora</taxon>
    </lineage>
</organism>
<dbReference type="Gene3D" id="1.10.1530.10">
    <property type="match status" value="1"/>
</dbReference>
<dbReference type="EMBL" id="BMRB01000001">
    <property type="protein sequence ID" value="GGS26639.1"/>
    <property type="molecule type" value="Genomic_DNA"/>
</dbReference>
<reference evidence="3" key="1">
    <citation type="journal article" date="2014" name="Int. J. Syst. Evol. Microbiol.">
        <title>Complete genome sequence of Corynebacterium casei LMG S-19264T (=DSM 44701T), isolated from a smear-ripened cheese.</title>
        <authorList>
            <consortium name="US DOE Joint Genome Institute (JGI-PGF)"/>
            <person name="Walter F."/>
            <person name="Albersmeier A."/>
            <person name="Kalinowski J."/>
            <person name="Ruckert C."/>
        </authorList>
    </citation>
    <scope>NUCLEOTIDE SEQUENCE</scope>
    <source>
        <strain evidence="3">JCM 3276</strain>
    </source>
</reference>
<dbReference type="SUPFAM" id="SSF89733">
    <property type="entry name" value="L-sulfolactate dehydrogenase-like"/>
    <property type="match status" value="1"/>
</dbReference>
<dbReference type="Gene3D" id="3.30.1370.60">
    <property type="entry name" value="Hypothetical oxidoreductase yiak, domain 2"/>
    <property type="match status" value="1"/>
</dbReference>